<dbReference type="NCBIfam" id="TIGR02098">
    <property type="entry name" value="MJ0042_CXXC"/>
    <property type="match status" value="1"/>
</dbReference>
<reference evidence="3 5" key="3">
    <citation type="submission" date="2019-07" db="EMBL/GenBank/DDBJ databases">
        <title>Whole genome shotgun sequence of Methylobacterium oxalidis NBRC 107715.</title>
        <authorList>
            <person name="Hosoyama A."/>
            <person name="Uohara A."/>
            <person name="Ohji S."/>
            <person name="Ichikawa N."/>
        </authorList>
    </citation>
    <scope>NUCLEOTIDE SEQUENCE [LARGE SCALE GENOMIC DNA]</scope>
    <source>
        <strain evidence="3 5">NBRC 107715</strain>
    </source>
</reference>
<evidence type="ECO:0000256" key="1">
    <source>
        <dbReference type="SAM" id="MobiDB-lite"/>
    </source>
</evidence>
<feature type="region of interest" description="Disordered" evidence="1">
    <location>
        <begin position="78"/>
        <end position="101"/>
    </location>
</feature>
<dbReference type="Proteomes" id="UP000321960">
    <property type="component" value="Unassembled WGS sequence"/>
</dbReference>
<reference evidence="4" key="4">
    <citation type="submission" date="2023-01" db="EMBL/GenBank/DDBJ databases">
        <title>Draft genome sequence of Methylobacterium oxalidis strain NBRC 107715.</title>
        <authorList>
            <person name="Sun Q."/>
            <person name="Mori K."/>
        </authorList>
    </citation>
    <scope>NUCLEOTIDE SEQUENCE</scope>
    <source>
        <strain evidence="4">NBRC 107715</strain>
    </source>
</reference>
<keyword evidence="6" id="KW-1185">Reference proteome</keyword>
<reference evidence="6" key="2">
    <citation type="journal article" date="2019" name="Int. J. Syst. Evol. Microbiol.">
        <title>The Global Catalogue of Microorganisms (GCM) 10K type strain sequencing project: providing services to taxonomists for standard genome sequencing and annotation.</title>
        <authorList>
            <consortium name="The Broad Institute Genomics Platform"/>
            <consortium name="The Broad Institute Genome Sequencing Center for Infectious Disease"/>
            <person name="Wu L."/>
            <person name="Ma J."/>
        </authorList>
    </citation>
    <scope>NUCLEOTIDE SEQUENCE [LARGE SCALE GENOMIC DNA]</scope>
    <source>
        <strain evidence="6">NBRC 107715</strain>
    </source>
</reference>
<name>A0A512J2M7_9HYPH</name>
<accession>A0A512J2M7</accession>
<proteinExistence type="predicted"/>
<evidence type="ECO:0000259" key="2">
    <source>
        <dbReference type="Pfam" id="PF13717"/>
    </source>
</evidence>
<dbReference type="AlphaFoldDB" id="A0A512J2M7"/>
<feature type="domain" description="Zinc finger/thioredoxin putative" evidence="2">
    <location>
        <begin position="1"/>
        <end position="36"/>
    </location>
</feature>
<dbReference type="OrthoDB" id="7159357at2"/>
<evidence type="ECO:0000313" key="5">
    <source>
        <dbReference type="Proteomes" id="UP000321960"/>
    </source>
</evidence>
<dbReference type="EMBL" id="BJZU01000039">
    <property type="protein sequence ID" value="GEP04207.1"/>
    <property type="molecule type" value="Genomic_DNA"/>
</dbReference>
<evidence type="ECO:0000313" key="3">
    <source>
        <dbReference type="EMBL" id="GEP04207.1"/>
    </source>
</evidence>
<gene>
    <name evidence="4" type="ORF">GCM10007888_50480</name>
    <name evidence="3" type="ORF">MOX02_22450</name>
</gene>
<sequence length="249" mass="26109">MLIVCPACASEYRIEADRVGMEGRSVRCAACRETWFVSPADVLAGRSAELDAQWEGVAESEGGVPAPEPAGAVVENVPPRPARRRRGAALPPSGKPARRKGIAGLSPARAAALALLAALPLALLARTTVVRAMPQTAGLYARIGLPVNLRGLELRDVVAFRTPGVDGMPARLSVEGDVLGVAAHAVPVPVLEVEVRDVDGRPLRVFTIPAPRPTLEGAERARFGARFDDPPAEGRAIEVRFAAAAPAHP</sequence>
<dbReference type="Proteomes" id="UP001156856">
    <property type="component" value="Unassembled WGS sequence"/>
</dbReference>
<evidence type="ECO:0000313" key="4">
    <source>
        <dbReference type="EMBL" id="GLS66665.1"/>
    </source>
</evidence>
<comment type="caution">
    <text evidence="3">The sequence shown here is derived from an EMBL/GenBank/DDBJ whole genome shotgun (WGS) entry which is preliminary data.</text>
</comment>
<evidence type="ECO:0000313" key="6">
    <source>
        <dbReference type="Proteomes" id="UP001156856"/>
    </source>
</evidence>
<protein>
    <recommendedName>
        <fullName evidence="2">Zinc finger/thioredoxin putative domain-containing protein</fullName>
    </recommendedName>
</protein>
<dbReference type="EMBL" id="BSPK01000107">
    <property type="protein sequence ID" value="GLS66665.1"/>
    <property type="molecule type" value="Genomic_DNA"/>
</dbReference>
<dbReference type="Pfam" id="PF13717">
    <property type="entry name" value="Zn_ribbon_4"/>
    <property type="match status" value="1"/>
</dbReference>
<reference evidence="4" key="1">
    <citation type="journal article" date="2014" name="Int. J. Syst. Evol. Microbiol.">
        <title>Complete genome of a new Firmicutes species belonging to the dominant human colonic microbiota ('Ruminococcus bicirculans') reveals two chromosomes and a selective capacity to utilize plant glucans.</title>
        <authorList>
            <consortium name="NISC Comparative Sequencing Program"/>
            <person name="Wegmann U."/>
            <person name="Louis P."/>
            <person name="Goesmann A."/>
            <person name="Henrissat B."/>
            <person name="Duncan S.H."/>
            <person name="Flint H.J."/>
        </authorList>
    </citation>
    <scope>NUCLEOTIDE SEQUENCE</scope>
    <source>
        <strain evidence="4">NBRC 107715</strain>
    </source>
</reference>
<dbReference type="InterPro" id="IPR011723">
    <property type="entry name" value="Znf/thioredoxin_put"/>
</dbReference>
<organism evidence="3 5">
    <name type="scientific">Methylobacterium oxalidis</name>
    <dbReference type="NCBI Taxonomy" id="944322"/>
    <lineage>
        <taxon>Bacteria</taxon>
        <taxon>Pseudomonadati</taxon>
        <taxon>Pseudomonadota</taxon>
        <taxon>Alphaproteobacteria</taxon>
        <taxon>Hyphomicrobiales</taxon>
        <taxon>Methylobacteriaceae</taxon>
        <taxon>Methylobacterium</taxon>
    </lineage>
</organism>
<dbReference type="RefSeq" id="WP_147025855.1">
    <property type="nucleotide sequence ID" value="NZ_BJZU01000039.1"/>
</dbReference>